<accession>A0A3B0YMI4</accession>
<dbReference type="Pfam" id="PF11903">
    <property type="entry name" value="ParD_like"/>
    <property type="match status" value="1"/>
</dbReference>
<dbReference type="InterPro" id="IPR021831">
    <property type="entry name" value="ParD-like"/>
</dbReference>
<organism evidence="1">
    <name type="scientific">hydrothermal vent metagenome</name>
    <dbReference type="NCBI Taxonomy" id="652676"/>
    <lineage>
        <taxon>unclassified sequences</taxon>
        <taxon>metagenomes</taxon>
        <taxon>ecological metagenomes</taxon>
    </lineage>
</organism>
<dbReference type="EMBL" id="UOFN01000075">
    <property type="protein sequence ID" value="VAW77353.1"/>
    <property type="molecule type" value="Genomic_DNA"/>
</dbReference>
<gene>
    <name evidence="1" type="ORF">MNBD_GAMMA15-284</name>
</gene>
<protein>
    <recommendedName>
        <fullName evidence="2">ParD-like antitoxin of type II toxin-antitoxin system</fullName>
    </recommendedName>
</protein>
<reference evidence="1" key="1">
    <citation type="submission" date="2018-06" db="EMBL/GenBank/DDBJ databases">
        <authorList>
            <person name="Zhirakovskaya E."/>
        </authorList>
    </citation>
    <scope>NUCLEOTIDE SEQUENCE</scope>
</reference>
<sequence length="130" mass="14249">MSTPLRVNDSLFKKAETEASFMNRSTAKQVEFWAELGRRVAQSVTPADMLALMQGIAKVHVDLPDSQPINPEQVFSAVEAAGSSGQLGRQITRGGLYYEASKSRPGRLDRVLPDGTRQTGHFEDGLFVPE</sequence>
<dbReference type="AlphaFoldDB" id="A0A3B0YMI4"/>
<name>A0A3B0YMI4_9ZZZZ</name>
<evidence type="ECO:0000313" key="1">
    <source>
        <dbReference type="EMBL" id="VAW77353.1"/>
    </source>
</evidence>
<evidence type="ECO:0008006" key="2">
    <source>
        <dbReference type="Google" id="ProtNLM"/>
    </source>
</evidence>
<proteinExistence type="predicted"/>